<dbReference type="GO" id="GO:0016717">
    <property type="term" value="F:oxidoreductase activity, acting on paired donors, with oxidation of a pair of donors resulting in the reduction of molecular oxygen to two molecules of water"/>
    <property type="evidence" value="ECO:0007669"/>
    <property type="project" value="TreeGrafter"/>
</dbReference>
<dbReference type="Pfam" id="PF00487">
    <property type="entry name" value="FA_desaturase"/>
    <property type="match status" value="1"/>
</dbReference>
<dbReference type="GO" id="GO:0016020">
    <property type="term" value="C:membrane"/>
    <property type="evidence" value="ECO:0007669"/>
    <property type="project" value="TreeGrafter"/>
</dbReference>
<feature type="transmembrane region" description="Helical" evidence="1">
    <location>
        <begin position="155"/>
        <end position="175"/>
    </location>
</feature>
<evidence type="ECO:0000313" key="3">
    <source>
        <dbReference type="EMBL" id="SES71867.1"/>
    </source>
</evidence>
<dbReference type="GO" id="GO:0008610">
    <property type="term" value="P:lipid biosynthetic process"/>
    <property type="evidence" value="ECO:0007669"/>
    <property type="project" value="UniProtKB-ARBA"/>
</dbReference>
<evidence type="ECO:0000313" key="4">
    <source>
        <dbReference type="Proteomes" id="UP000183339"/>
    </source>
</evidence>
<name>A0A1H9YRW2_9PROT</name>
<accession>A0A1H9YRW2</accession>
<gene>
    <name evidence="3" type="ORF">SAMN05216412_101354</name>
</gene>
<feature type="transmembrane region" description="Helical" evidence="1">
    <location>
        <begin position="213"/>
        <end position="234"/>
    </location>
</feature>
<dbReference type="AlphaFoldDB" id="A0A1H9YRW2"/>
<keyword evidence="1" id="KW-1133">Transmembrane helix</keyword>
<proteinExistence type="predicted"/>
<dbReference type="OrthoDB" id="104711at2"/>
<dbReference type="Proteomes" id="UP000183339">
    <property type="component" value="Unassembled WGS sequence"/>
</dbReference>
<dbReference type="PANTHER" id="PTHR19353:SF19">
    <property type="entry name" value="DELTA(5) FATTY ACID DESATURASE C-RELATED"/>
    <property type="match status" value="1"/>
</dbReference>
<dbReference type="InterPro" id="IPR012171">
    <property type="entry name" value="Fatty_acid_desaturase"/>
</dbReference>
<keyword evidence="1" id="KW-0472">Membrane</keyword>
<keyword evidence="1" id="KW-0812">Transmembrane</keyword>
<dbReference type="InterPro" id="IPR005804">
    <property type="entry name" value="FA_desaturase_dom"/>
</dbReference>
<reference evidence="3 4" key="1">
    <citation type="submission" date="2016-10" db="EMBL/GenBank/DDBJ databases">
        <authorList>
            <person name="de Groot N.N."/>
        </authorList>
    </citation>
    <scope>NUCLEOTIDE SEQUENCE [LARGE SCALE GENOMIC DNA]</scope>
    <source>
        <strain evidence="3 4">Nl7</strain>
    </source>
</reference>
<evidence type="ECO:0000256" key="1">
    <source>
        <dbReference type="SAM" id="Phobius"/>
    </source>
</evidence>
<feature type="transmembrane region" description="Helical" evidence="1">
    <location>
        <begin position="27"/>
        <end position="45"/>
    </location>
</feature>
<sequence length="348" mass="39853">MKADQILKSKIRADLPADAFTNRPWRALFVFPLVGLIVFCSITLVRIPLPWYLAVIGSLFLGSLYGSLMFLGHEIAHGATVRSQRLQDWLLYPAFAIFCLSPHLWRIWHQQVHHPYANMEGHDPDNFGTMSDYKLGQPTRADVLWLKFAPGSGHWLSATYLFLFFTLQAQGVLWLKSRGRADFKQLKRGRAMLDSAVLAAFWLLVCVESGPRGAVLVVLLPMLIANFVVMSYIVTNHLMRPLTHERDTLGTTMSVTTPKLVDRLHFHFSHHVEHHLFPNMCSHYYPLVRQSLRRHAADRYLAPPHWLALRVLFRTPRVYDGPRTLVTLDGGRRVEMATVEAWLRGIQA</sequence>
<feature type="transmembrane region" description="Helical" evidence="1">
    <location>
        <begin position="51"/>
        <end position="68"/>
    </location>
</feature>
<feature type="transmembrane region" description="Helical" evidence="1">
    <location>
        <begin position="89"/>
        <end position="108"/>
    </location>
</feature>
<protein>
    <submittedName>
        <fullName evidence="3">Fatty acid desaturase</fullName>
    </submittedName>
</protein>
<dbReference type="EMBL" id="FOHI01000001">
    <property type="protein sequence ID" value="SES71867.1"/>
    <property type="molecule type" value="Genomic_DNA"/>
</dbReference>
<organism evidence="3 4">
    <name type="scientific">Nitrosospira multiformis</name>
    <dbReference type="NCBI Taxonomy" id="1231"/>
    <lineage>
        <taxon>Bacteria</taxon>
        <taxon>Pseudomonadati</taxon>
        <taxon>Pseudomonadota</taxon>
        <taxon>Betaproteobacteria</taxon>
        <taxon>Nitrosomonadales</taxon>
        <taxon>Nitrosomonadaceae</taxon>
        <taxon>Nitrosospira</taxon>
    </lineage>
</organism>
<dbReference type="PANTHER" id="PTHR19353">
    <property type="entry name" value="FATTY ACID DESATURASE 2"/>
    <property type="match status" value="1"/>
</dbReference>
<evidence type="ECO:0000259" key="2">
    <source>
        <dbReference type="Pfam" id="PF00487"/>
    </source>
</evidence>
<feature type="domain" description="Fatty acid desaturase" evidence="2">
    <location>
        <begin position="51"/>
        <end position="301"/>
    </location>
</feature>